<evidence type="ECO:0000313" key="1">
    <source>
        <dbReference type="EMBL" id="QUC67210.1"/>
    </source>
</evidence>
<accession>A0AC61MWN0</accession>
<reference evidence="1" key="1">
    <citation type="submission" date="2021-01" db="EMBL/GenBank/DDBJ databases">
        <title>Complete genome sequence of Clostridiales bacterium R-7.</title>
        <authorList>
            <person name="Mahoney-Kurpe S.C."/>
            <person name="Palevich N."/>
            <person name="Koike S."/>
            <person name="Moon C.D."/>
            <person name="Attwood G.T."/>
        </authorList>
    </citation>
    <scope>NUCLEOTIDE SEQUENCE</scope>
    <source>
        <strain evidence="1">R-7</strain>
    </source>
</reference>
<sequence>MLTAFLREHPMRELLKGGTRRLYPPAEDRKAWDGIPAGYRREIRKMAEDYAKTDYPLRTVSGFLAFVRIGDRQADEKPYFTRRRKLCAAVMNCCAFPDAEMDDVLNGIWLLCEESSWVISAHNVNPIPGAPKAAEYPLPDVRKPYIDLFSAQTGMILALTTSLLGKRLDAVSPMIRKRITEEIRRRILRPFMKTDDFWWMGVRRKDLNNWTPWILSNIMVCAVLDPMPAGNLSTLLTRACGMLDRYIAILPEDGGCDEGAGYWNMAGGALLDCLTLLETVTGGRMTFRENEKIRNILRFPLTMEMGNGWFANFADCDARPFISGERMETAGRMLKDPALTVLGTRMRGTIADQLNDVPHLTRALDLIFHVPADKTDLSADKPEDAYLPDLQVRLVRRDRWTLACKGGHNGESHNHNDIGSFILFLDGEPEVVDAGNMVYTAKTFSEERYTLWNVRAEWHNLPVIGGHEQREGAEHTARNVSMTPDGMEMNLEAAYDEKAGIRELKRSFTLTKGGLKLTDAGSLRKGQEITWIFLLRRKPVWENGQVRAGNLIIRCPEGLEYTAEEKPVTDPRMARSWPGSLWRIRLKSEKLERFRMTFEFAAADREASK</sequence>
<keyword evidence="2" id="KW-1185">Reference proteome</keyword>
<organism evidence="1 2">
    <name type="scientific">Aristaeella hokkaidonensis</name>
    <dbReference type="NCBI Taxonomy" id="3046382"/>
    <lineage>
        <taxon>Bacteria</taxon>
        <taxon>Bacillati</taxon>
        <taxon>Bacillota</taxon>
        <taxon>Clostridia</taxon>
        <taxon>Eubacteriales</taxon>
        <taxon>Aristaeellaceae</taxon>
        <taxon>Aristaeella</taxon>
    </lineage>
</organism>
<protein>
    <submittedName>
        <fullName evidence="1">Heparinase II/III family protein</fullName>
    </submittedName>
</protein>
<name>A0AC61MWN0_9FIRM</name>
<dbReference type="Proteomes" id="UP000682782">
    <property type="component" value="Chromosome"/>
</dbReference>
<proteinExistence type="predicted"/>
<dbReference type="EMBL" id="CP068393">
    <property type="protein sequence ID" value="QUC67210.1"/>
    <property type="molecule type" value="Genomic_DNA"/>
</dbReference>
<gene>
    <name evidence="1" type="ORF">JYE49_00375</name>
</gene>
<evidence type="ECO:0000313" key="2">
    <source>
        <dbReference type="Proteomes" id="UP000682782"/>
    </source>
</evidence>